<dbReference type="GO" id="GO:0003700">
    <property type="term" value="F:DNA-binding transcription factor activity"/>
    <property type="evidence" value="ECO:0007669"/>
    <property type="project" value="InterPro"/>
</dbReference>
<comment type="similarity">
    <text evidence="1">Belongs to the LysR transcriptional regulatory family.</text>
</comment>
<dbReference type="PANTHER" id="PTHR30537">
    <property type="entry name" value="HTH-TYPE TRANSCRIPTIONAL REGULATOR"/>
    <property type="match status" value="1"/>
</dbReference>
<dbReference type="InterPro" id="IPR058163">
    <property type="entry name" value="LysR-type_TF_proteobact-type"/>
</dbReference>
<evidence type="ECO:0000256" key="3">
    <source>
        <dbReference type="ARBA" id="ARBA00023125"/>
    </source>
</evidence>
<gene>
    <name evidence="6" type="ORF">SAMN04488044_2455</name>
</gene>
<dbReference type="InterPro" id="IPR005119">
    <property type="entry name" value="LysR_subst-bd"/>
</dbReference>
<dbReference type="Pfam" id="PF03466">
    <property type="entry name" value="LysR_substrate"/>
    <property type="match status" value="1"/>
</dbReference>
<accession>A0A1M5SQR2</accession>
<dbReference type="AlphaFoldDB" id="A0A1M5SQR2"/>
<protein>
    <submittedName>
        <fullName evidence="6">Transcriptional regulator, LysR family</fullName>
    </submittedName>
</protein>
<organism evidence="6 7">
    <name type="scientific">Cognatishimia maritima</name>
    <dbReference type="NCBI Taxonomy" id="870908"/>
    <lineage>
        <taxon>Bacteria</taxon>
        <taxon>Pseudomonadati</taxon>
        <taxon>Pseudomonadota</taxon>
        <taxon>Alphaproteobacteria</taxon>
        <taxon>Rhodobacterales</taxon>
        <taxon>Paracoccaceae</taxon>
        <taxon>Cognatishimia</taxon>
    </lineage>
</organism>
<dbReference type="GO" id="GO:0006351">
    <property type="term" value="P:DNA-templated transcription"/>
    <property type="evidence" value="ECO:0007669"/>
    <property type="project" value="TreeGrafter"/>
</dbReference>
<evidence type="ECO:0000256" key="2">
    <source>
        <dbReference type="ARBA" id="ARBA00023015"/>
    </source>
</evidence>
<evidence type="ECO:0000256" key="4">
    <source>
        <dbReference type="ARBA" id="ARBA00023163"/>
    </source>
</evidence>
<evidence type="ECO:0000313" key="7">
    <source>
        <dbReference type="Proteomes" id="UP000184211"/>
    </source>
</evidence>
<name>A0A1M5SQR2_9RHOB</name>
<dbReference type="Gene3D" id="1.10.10.10">
    <property type="entry name" value="Winged helix-like DNA-binding domain superfamily/Winged helix DNA-binding domain"/>
    <property type="match status" value="1"/>
</dbReference>
<dbReference type="Proteomes" id="UP000184211">
    <property type="component" value="Unassembled WGS sequence"/>
</dbReference>
<keyword evidence="7" id="KW-1185">Reference proteome</keyword>
<dbReference type="PROSITE" id="PS50931">
    <property type="entry name" value="HTH_LYSR"/>
    <property type="match status" value="1"/>
</dbReference>
<dbReference type="SUPFAM" id="SSF46785">
    <property type="entry name" value="Winged helix' DNA-binding domain"/>
    <property type="match status" value="1"/>
</dbReference>
<evidence type="ECO:0000256" key="1">
    <source>
        <dbReference type="ARBA" id="ARBA00009437"/>
    </source>
</evidence>
<dbReference type="InterPro" id="IPR000847">
    <property type="entry name" value="LysR_HTH_N"/>
</dbReference>
<dbReference type="GO" id="GO:0043565">
    <property type="term" value="F:sequence-specific DNA binding"/>
    <property type="evidence" value="ECO:0007669"/>
    <property type="project" value="TreeGrafter"/>
</dbReference>
<dbReference type="SUPFAM" id="SSF53850">
    <property type="entry name" value="Periplasmic binding protein-like II"/>
    <property type="match status" value="1"/>
</dbReference>
<keyword evidence="2" id="KW-0805">Transcription regulation</keyword>
<evidence type="ECO:0000259" key="5">
    <source>
        <dbReference type="PROSITE" id="PS50931"/>
    </source>
</evidence>
<proteinExistence type="inferred from homology"/>
<dbReference type="OrthoDB" id="9796526at2"/>
<dbReference type="EMBL" id="FQWM01000005">
    <property type="protein sequence ID" value="SHH40658.1"/>
    <property type="molecule type" value="Genomic_DNA"/>
</dbReference>
<dbReference type="InterPro" id="IPR036390">
    <property type="entry name" value="WH_DNA-bd_sf"/>
</dbReference>
<reference evidence="7" key="1">
    <citation type="submission" date="2016-11" db="EMBL/GenBank/DDBJ databases">
        <authorList>
            <person name="Varghese N."/>
            <person name="Submissions S."/>
        </authorList>
    </citation>
    <scope>NUCLEOTIDE SEQUENCE [LARGE SCALE GENOMIC DNA]</scope>
    <source>
        <strain evidence="7">DSM 28223</strain>
    </source>
</reference>
<dbReference type="RefSeq" id="WP_072793327.1">
    <property type="nucleotide sequence ID" value="NZ_FQWM01000005.1"/>
</dbReference>
<dbReference type="Pfam" id="PF00126">
    <property type="entry name" value="HTH_1"/>
    <property type="match status" value="1"/>
</dbReference>
<feature type="domain" description="HTH lysR-type" evidence="5">
    <location>
        <begin position="1"/>
        <end position="60"/>
    </location>
</feature>
<keyword evidence="4" id="KW-0804">Transcription</keyword>
<keyword evidence="3" id="KW-0238">DNA-binding</keyword>
<dbReference type="PANTHER" id="PTHR30537:SF3">
    <property type="entry name" value="TRANSCRIPTIONAL REGULATORY PROTEIN"/>
    <property type="match status" value="1"/>
</dbReference>
<dbReference type="Gene3D" id="3.40.190.290">
    <property type="match status" value="1"/>
</dbReference>
<dbReference type="Gene3D" id="3.40.190.10">
    <property type="entry name" value="Periplasmic binding protein-like II"/>
    <property type="match status" value="1"/>
</dbReference>
<dbReference type="InterPro" id="IPR036388">
    <property type="entry name" value="WH-like_DNA-bd_sf"/>
</dbReference>
<dbReference type="STRING" id="870908.SAMN04488044_2455"/>
<evidence type="ECO:0000313" key="6">
    <source>
        <dbReference type="EMBL" id="SHH40658.1"/>
    </source>
</evidence>
<sequence>MSAHRDDLKTVMHLVRGGSLSSAAAALDVSYTTVARRVKRAEDDLGVQLFDRLVDGYQATEAGEAVARKAAAMETEEMDLLRNLAGAEQVVSGHLTITAPQLLCSTHLIPVFKTFAERYPDVELHVRSDNSLLDLNRREADLAIRVSDAPGDSLTGRILTRQESLTFASKEWLEKLAHDPNHPVSWIIPERLPSSFKKYVPELPSENVVMRSDDMLTMIEAARAGIGVVVLPAFLGRNASDLYELPINDPMPFPEIWAVAHRDVWRSARVAAFREVLLPHFKAHSHLFVA</sequence>